<dbReference type="InterPro" id="IPR012000">
    <property type="entry name" value="Thiamin_PyroP_enz_cen_dom"/>
</dbReference>
<keyword evidence="12" id="KW-1185">Reference proteome</keyword>
<dbReference type="GO" id="GO:0000287">
    <property type="term" value="F:magnesium ion binding"/>
    <property type="evidence" value="ECO:0007669"/>
    <property type="project" value="InterPro"/>
</dbReference>
<dbReference type="FunFam" id="3.30.70.2740:FF:000001">
    <property type="entry name" value="D-lactate dehydrogenase mitochondrial"/>
    <property type="match status" value="1"/>
</dbReference>
<dbReference type="InterPro" id="IPR047213">
    <property type="entry name" value="TPP_PYR_PDC_IPDC-like"/>
</dbReference>
<dbReference type="InterPro" id="IPR016166">
    <property type="entry name" value="FAD-bd_PCMH"/>
</dbReference>
<evidence type="ECO:0000256" key="8">
    <source>
        <dbReference type="ARBA" id="ARBA00038897"/>
    </source>
</evidence>
<protein>
    <recommendedName>
        <fullName evidence="8">D-lactate dehydrogenase (cytochrome)</fullName>
        <ecNumber evidence="8">1.1.2.4</ecNumber>
    </recommendedName>
</protein>
<dbReference type="GO" id="GO:0008720">
    <property type="term" value="F:D-lactate dehydrogenase (NAD+) activity"/>
    <property type="evidence" value="ECO:0007669"/>
    <property type="project" value="TreeGrafter"/>
</dbReference>
<keyword evidence="4" id="KW-0285">Flavoprotein</keyword>
<name>A0AAD4CRE7_ASPNN</name>
<dbReference type="FunFam" id="1.10.45.10:FF:000001">
    <property type="entry name" value="D-lactate dehydrogenase mitochondrial"/>
    <property type="match status" value="1"/>
</dbReference>
<dbReference type="InterPro" id="IPR016171">
    <property type="entry name" value="Vanillyl_alc_oxidase_C-sub2"/>
</dbReference>
<evidence type="ECO:0000256" key="3">
    <source>
        <dbReference type="ARBA" id="ARBA00008000"/>
    </source>
</evidence>
<dbReference type="SUPFAM" id="SSF52467">
    <property type="entry name" value="DHS-like NAD/FAD-binding domain"/>
    <property type="match status" value="1"/>
</dbReference>
<gene>
    <name evidence="11" type="ORF">FE257_006086</name>
</gene>
<dbReference type="Gene3D" id="3.40.50.970">
    <property type="match status" value="2"/>
</dbReference>
<dbReference type="InterPro" id="IPR011766">
    <property type="entry name" value="TPP_enzyme_TPP-bd"/>
</dbReference>
<dbReference type="InterPro" id="IPR029035">
    <property type="entry name" value="DHS-like_NAD/FAD-binding_dom"/>
</dbReference>
<dbReference type="FunFam" id="3.40.50.970:FF:000024">
    <property type="entry name" value="Pyruvate decarboxylase isozyme"/>
    <property type="match status" value="1"/>
</dbReference>
<dbReference type="CDD" id="cd07038">
    <property type="entry name" value="TPP_PYR_PDC_IPDC_like"/>
    <property type="match status" value="1"/>
</dbReference>
<evidence type="ECO:0000313" key="11">
    <source>
        <dbReference type="EMBL" id="KAF9890418.1"/>
    </source>
</evidence>
<dbReference type="AlphaFoldDB" id="A0AAD4CRE7"/>
<dbReference type="GO" id="GO:0004458">
    <property type="term" value="F:D-lactate dehydrogenase (cytochrome) activity"/>
    <property type="evidence" value="ECO:0007669"/>
    <property type="project" value="UniProtKB-EC"/>
</dbReference>
<evidence type="ECO:0000256" key="9">
    <source>
        <dbReference type="ARBA" id="ARBA00051436"/>
    </source>
</evidence>
<dbReference type="CDD" id="cd02005">
    <property type="entry name" value="TPP_PDC_IPDC"/>
    <property type="match status" value="1"/>
</dbReference>
<dbReference type="EMBL" id="VCAU01000027">
    <property type="protein sequence ID" value="KAF9890418.1"/>
    <property type="molecule type" value="Genomic_DNA"/>
</dbReference>
<dbReference type="InterPro" id="IPR036318">
    <property type="entry name" value="FAD-bd_PCMH-like_sf"/>
</dbReference>
<dbReference type="Gene3D" id="3.30.70.2740">
    <property type="match status" value="1"/>
</dbReference>
<dbReference type="SUPFAM" id="SSF56176">
    <property type="entry name" value="FAD-binding/transporter-associated domain-like"/>
    <property type="match status" value="1"/>
</dbReference>
<dbReference type="InterPro" id="IPR029061">
    <property type="entry name" value="THDP-binding"/>
</dbReference>
<evidence type="ECO:0000256" key="2">
    <source>
        <dbReference type="ARBA" id="ARBA00007812"/>
    </source>
</evidence>
<dbReference type="InterPro" id="IPR016169">
    <property type="entry name" value="FAD-bd_PCMH_sub2"/>
</dbReference>
<keyword evidence="5" id="KW-0274">FAD</keyword>
<evidence type="ECO:0000313" key="12">
    <source>
        <dbReference type="Proteomes" id="UP001194746"/>
    </source>
</evidence>
<dbReference type="InterPro" id="IPR006094">
    <property type="entry name" value="Oxid_FAD_bind_N"/>
</dbReference>
<evidence type="ECO:0000256" key="1">
    <source>
        <dbReference type="ARBA" id="ARBA00001974"/>
    </source>
</evidence>
<accession>A0AAD4CRE7</accession>
<dbReference type="EC" id="1.1.2.4" evidence="8"/>
<dbReference type="InterPro" id="IPR016164">
    <property type="entry name" value="FAD-linked_Oxase-like_C"/>
</dbReference>
<dbReference type="InterPro" id="IPR004113">
    <property type="entry name" value="FAD-bd_oxidored_4_C"/>
</dbReference>
<dbReference type="Pfam" id="PF00205">
    <property type="entry name" value="TPP_enzyme_M"/>
    <property type="match status" value="1"/>
</dbReference>
<keyword evidence="6" id="KW-0560">Oxidoreductase</keyword>
<dbReference type="GO" id="GO:0071949">
    <property type="term" value="F:FAD binding"/>
    <property type="evidence" value="ECO:0007669"/>
    <property type="project" value="InterPro"/>
</dbReference>
<comment type="similarity">
    <text evidence="3">Belongs to the FAD-binding oxidoreductase/transferase type 4 family.</text>
</comment>
<dbReference type="PANTHER" id="PTHR11748">
    <property type="entry name" value="D-LACTATE DEHYDROGENASE"/>
    <property type="match status" value="1"/>
</dbReference>
<proteinExistence type="inferred from homology"/>
<dbReference type="PANTHER" id="PTHR11748:SF83">
    <property type="entry name" value="DEHYDROGENASE (CYTOCHROME), PUTATIVE (AFU_ORTHOLOGUE AFUA_1G17520)-RELATED"/>
    <property type="match status" value="1"/>
</dbReference>
<comment type="caution">
    <text evidence="11">The sequence shown here is derived from an EMBL/GenBank/DDBJ whole genome shotgun (WGS) entry which is preliminary data.</text>
</comment>
<evidence type="ECO:0000256" key="7">
    <source>
        <dbReference type="ARBA" id="ARBA00023052"/>
    </source>
</evidence>
<dbReference type="Proteomes" id="UP001194746">
    <property type="component" value="Unassembled WGS sequence"/>
</dbReference>
<dbReference type="Pfam" id="PF02775">
    <property type="entry name" value="TPP_enzyme_C"/>
    <property type="match status" value="1"/>
</dbReference>
<evidence type="ECO:0000259" key="10">
    <source>
        <dbReference type="PROSITE" id="PS51387"/>
    </source>
</evidence>
<dbReference type="Gene3D" id="3.40.50.1220">
    <property type="entry name" value="TPP-binding domain"/>
    <property type="match status" value="1"/>
</dbReference>
<dbReference type="GO" id="GO:1903457">
    <property type="term" value="P:lactate catabolic process"/>
    <property type="evidence" value="ECO:0007669"/>
    <property type="project" value="TreeGrafter"/>
</dbReference>
<dbReference type="SUPFAM" id="SSF55103">
    <property type="entry name" value="FAD-linked oxidases, C-terminal domain"/>
    <property type="match status" value="1"/>
</dbReference>
<reference evidence="11" key="2">
    <citation type="submission" date="2020-02" db="EMBL/GenBank/DDBJ databases">
        <authorList>
            <person name="Gilchrist C.L.M."/>
            <person name="Chooi Y.-H."/>
        </authorList>
    </citation>
    <scope>NUCLEOTIDE SEQUENCE</scope>
    <source>
        <strain evidence="11">MST-FP2251</strain>
    </source>
</reference>
<reference evidence="11" key="1">
    <citation type="journal article" date="2019" name="Beilstein J. Org. Chem.">
        <title>Nanangenines: drimane sesquiterpenoids as the dominant metabolite cohort of a novel Australian fungus, Aspergillus nanangensis.</title>
        <authorList>
            <person name="Lacey H.J."/>
            <person name="Gilchrist C.L.M."/>
            <person name="Crombie A."/>
            <person name="Kalaitzis J.A."/>
            <person name="Vuong D."/>
            <person name="Rutledge P.J."/>
            <person name="Turner P."/>
            <person name="Pitt J.I."/>
            <person name="Lacey E."/>
            <person name="Chooi Y.H."/>
            <person name="Piggott A.M."/>
        </authorList>
    </citation>
    <scope>NUCLEOTIDE SEQUENCE</scope>
    <source>
        <strain evidence="11">MST-FP2251</strain>
    </source>
</reference>
<dbReference type="SUPFAM" id="SSF52518">
    <property type="entry name" value="Thiamin diphosphate-binding fold (THDP-binding)"/>
    <property type="match status" value="2"/>
</dbReference>
<dbReference type="Gene3D" id="1.10.45.10">
    <property type="entry name" value="Vanillyl-alcohol Oxidase, Chain A, domain 4"/>
    <property type="match status" value="1"/>
</dbReference>
<sequence>MGVPGDMNLELLDYIDDVEGLSWIGNANELNAAYAADGYSRVKGCPGVVVTTMGVGELSALNGVAGAFTEHVKLIHIVGTTPTVLQNKRAMIHHCLGPNPDHRVYAKISEHVRTAHCWLDNVSTAPSEIDRVLRECYLNSLPVYIFVPMDFVHQPVSVELLDLPVDLEPETDFSACNSAVQDVLARLQAARKPVIIVDALVARFQASSVVCQLLDRLNIPTFCTPMGKSVPDESKPYFYGVYNGAISYPGIAVAIEQQSDCILDLGPYLSDSNTGGHSRNIHTDRYISVGSDHVTVGYRRYENTHIKNFLNCLYKTIPTHPSPQGLWLQLPTPESPLGSDSNRITQSWIWKRIGAMARPNDIVIGESGTALFGLSDASFPSGALYLAQIYFGSIGWSVGACLGAAQAQAESGGPGRTILVVGDGSLQLTVQEIGTMIKCGLRNVILIVINNGGYTIERAIHGATQAYNDIASWDHQLLLSAFGHKNGQQYSHRAATTAEFEDVMLSPPVVEPSSVQLVEVLMEKMDVPWRLQAQIDLIKERNKGYATQQHSHEPSRLKPWAWVALGAGLAGLALTSLQVTQSKSENGPQYADKATMLMGIQKISKVLGEESVTFDEDDILTHGYSEWSTSNCAARPMAVVTPRSTEEVSIIAKICSEYKIPMIPFAGGSSVEGNFTAPFSGLSIDFSQMNKIIAFHEEDMDVVVQPGVNWVDLNNSIRESGLFLPMDPSPTALIGGMVATNCSGTNATRYGTMKDWVINLTVVLADGSVIKTRQRPRKTSAGYNLNSLFTGSEGTLGMITEITVRLATIPESHSVAITTFPSIREAAASASKIMRKGIPVAAVELMDEIQMKVINKNGGAGGRLWPEKVTLFFKFSGTTQSIDDDIARVQKITANHGGSDFEFAGSETEMQNLWAARKEALWAMLAQRPEGTQIWSTDVAVPLSRLADIIDLSRKQAEKLGLFSSILGHVGDGNFHQAVMYNPNDPIQKQAVQDCVSLMVHRAVEMEGTVSGEHGIGLGKKSCLLEELGPETIGVMRALKRSLDPHSLLNPGKVFDY</sequence>
<dbReference type="InterPro" id="IPR047214">
    <property type="entry name" value="TPP_PDC_IPDC"/>
</dbReference>
<dbReference type="GO" id="GO:0005739">
    <property type="term" value="C:mitochondrion"/>
    <property type="evidence" value="ECO:0007669"/>
    <property type="project" value="TreeGrafter"/>
</dbReference>
<dbReference type="Pfam" id="PF02776">
    <property type="entry name" value="TPP_enzyme_N"/>
    <property type="match status" value="1"/>
</dbReference>
<evidence type="ECO:0000256" key="4">
    <source>
        <dbReference type="ARBA" id="ARBA00022630"/>
    </source>
</evidence>
<dbReference type="InterPro" id="IPR012001">
    <property type="entry name" value="Thiamin_PyroP_enz_TPP-bd_dom"/>
</dbReference>
<dbReference type="FunFam" id="3.30.465.10:FF:000014">
    <property type="entry name" value="D-lactate dehydrogenase (Cytochrome), putative"/>
    <property type="match status" value="1"/>
</dbReference>
<dbReference type="Gene3D" id="3.30.465.10">
    <property type="match status" value="1"/>
</dbReference>
<dbReference type="GO" id="GO:0030976">
    <property type="term" value="F:thiamine pyrophosphate binding"/>
    <property type="evidence" value="ECO:0007669"/>
    <property type="project" value="InterPro"/>
</dbReference>
<feature type="domain" description="FAD-binding PCMH-type" evidence="10">
    <location>
        <begin position="632"/>
        <end position="809"/>
    </location>
</feature>
<dbReference type="Pfam" id="PF02913">
    <property type="entry name" value="FAD-oxidase_C"/>
    <property type="match status" value="1"/>
</dbReference>
<comment type="similarity">
    <text evidence="2">Belongs to the TPP enzyme family.</text>
</comment>
<comment type="catalytic activity">
    <reaction evidence="9">
        <text>(R)-lactate + 2 Fe(III)-[cytochrome c] = 2 Fe(II)-[cytochrome c] + pyruvate + 2 H(+)</text>
        <dbReference type="Rhea" id="RHEA:13521"/>
        <dbReference type="Rhea" id="RHEA-COMP:10350"/>
        <dbReference type="Rhea" id="RHEA-COMP:14399"/>
        <dbReference type="ChEBI" id="CHEBI:15361"/>
        <dbReference type="ChEBI" id="CHEBI:15378"/>
        <dbReference type="ChEBI" id="CHEBI:16004"/>
        <dbReference type="ChEBI" id="CHEBI:29033"/>
        <dbReference type="ChEBI" id="CHEBI:29034"/>
        <dbReference type="EC" id="1.1.2.4"/>
    </reaction>
</comment>
<evidence type="ECO:0000256" key="6">
    <source>
        <dbReference type="ARBA" id="ARBA00023002"/>
    </source>
</evidence>
<keyword evidence="7" id="KW-0786">Thiamine pyrophosphate</keyword>
<dbReference type="Pfam" id="PF01565">
    <property type="entry name" value="FAD_binding_4"/>
    <property type="match status" value="1"/>
</dbReference>
<evidence type="ECO:0000256" key="5">
    <source>
        <dbReference type="ARBA" id="ARBA00022827"/>
    </source>
</evidence>
<dbReference type="PROSITE" id="PS51387">
    <property type="entry name" value="FAD_PCMH"/>
    <property type="match status" value="1"/>
</dbReference>
<organism evidence="11 12">
    <name type="scientific">Aspergillus nanangensis</name>
    <dbReference type="NCBI Taxonomy" id="2582783"/>
    <lineage>
        <taxon>Eukaryota</taxon>
        <taxon>Fungi</taxon>
        <taxon>Dikarya</taxon>
        <taxon>Ascomycota</taxon>
        <taxon>Pezizomycotina</taxon>
        <taxon>Eurotiomycetes</taxon>
        <taxon>Eurotiomycetidae</taxon>
        <taxon>Eurotiales</taxon>
        <taxon>Aspergillaceae</taxon>
        <taxon>Aspergillus</taxon>
        <taxon>Aspergillus subgen. Circumdati</taxon>
    </lineage>
</organism>
<comment type="cofactor">
    <cofactor evidence="1">
        <name>FAD</name>
        <dbReference type="ChEBI" id="CHEBI:57692"/>
    </cofactor>
</comment>